<comment type="caution">
    <text evidence="3">The sequence shown here is derived from an EMBL/GenBank/DDBJ whole genome shotgun (WGS) entry which is preliminary data.</text>
</comment>
<dbReference type="OrthoDB" id="9805159at2"/>
<dbReference type="CDD" id="cd05467">
    <property type="entry name" value="CBM20"/>
    <property type="match status" value="1"/>
</dbReference>
<dbReference type="Pfam" id="PF00686">
    <property type="entry name" value="CBM_20"/>
    <property type="match status" value="1"/>
</dbReference>
<keyword evidence="1" id="KW-0732">Signal</keyword>
<dbReference type="SUPFAM" id="SSF51445">
    <property type="entry name" value="(Trans)glycosidases"/>
    <property type="match status" value="1"/>
</dbReference>
<organism evidence="3 4">
    <name type="scientific">Candidatus Finniella inopinata</name>
    <dbReference type="NCBI Taxonomy" id="1696036"/>
    <lineage>
        <taxon>Bacteria</taxon>
        <taxon>Pseudomonadati</taxon>
        <taxon>Pseudomonadota</taxon>
        <taxon>Alphaproteobacteria</taxon>
        <taxon>Holosporales</taxon>
        <taxon>Candidatus Paracaedibacteraceae</taxon>
        <taxon>Candidatus Finniella</taxon>
    </lineage>
</organism>
<dbReference type="Proteomes" id="UP000293550">
    <property type="component" value="Unassembled WGS sequence"/>
</dbReference>
<dbReference type="SMART" id="SM00642">
    <property type="entry name" value="Aamy"/>
    <property type="match status" value="1"/>
</dbReference>
<name>A0A4Q7DHW2_9PROT</name>
<dbReference type="EMBL" id="SCFB01000007">
    <property type="protein sequence ID" value="RZI45645.1"/>
    <property type="molecule type" value="Genomic_DNA"/>
</dbReference>
<keyword evidence="4" id="KW-1185">Reference proteome</keyword>
<dbReference type="InterPro" id="IPR017853">
    <property type="entry name" value="GH"/>
</dbReference>
<dbReference type="SUPFAM" id="SSF49452">
    <property type="entry name" value="Starch-binding domain-like"/>
    <property type="match status" value="1"/>
</dbReference>
<accession>A0A4Q7DHW2</accession>
<dbReference type="SMART" id="SM01065">
    <property type="entry name" value="CBM_2"/>
    <property type="match status" value="1"/>
</dbReference>
<dbReference type="GO" id="GO:2001070">
    <property type="term" value="F:starch binding"/>
    <property type="evidence" value="ECO:0007669"/>
    <property type="project" value="InterPro"/>
</dbReference>
<dbReference type="InterPro" id="IPR013784">
    <property type="entry name" value="Carb-bd-like_fold"/>
</dbReference>
<sequence length="709" mass="76475">MIQCKPRLLLSALWLLTLPVPVQAITSAALDGTLLFNPQSKGLVNNFRVYHAFDLPYVTQTNIGATFPGETATAPISTMLDAIKNKGYTHIQISPPHLTSPSIQMMPPPIDRKDTDAQQAQVFQSSTTTPVQAVIPPYSYNGWEFAYQPLICVLDSNSVYLNELKAGFVAAGKPEPSSVAAYGVTVNGKTVGYRLGSDRYGSMADLVSLINAAKDKGLGIIADVVFNQTSGYMTDKPSSSGGQFHPFTYVAATGTALATYTWDTSVDLSTFFNPYNKNPPYTTVSWDYGPDLNTSSSMVRQMVVNYMKLLSDIGISGVRFDYLYGLGAADTTAICTQANAAGLFQSSTVPVSFGYGENDQSLTALASYGAVVPVEDHPLHYSLANCFVGGQSMSTLVMPTGIGNMTTATFSTNHDQYPFVAGEPGSGTFYSNSKNPNNPTDTILSQLAIAYICAKRDGNPMILRFEDERDTAGIIQRGLAFRVLMEQKNAPHEYMVALTPDVLLIARQYGFAVINRGSNPYTITQGFISGVPSAYIPNISSNNAYQEVLGLTTPTTGNLSAATTIPTSSSSTSIFTIPLRNAKFFVLSDASSQTAYDVTFSVPSPSFISNTYKTNQVFVVGNHPLLGNWAPRLDLLNGLLRNQNYYNPTATGLTFPPTWTSLPLRFPQNVSLQYKFVVANGGKITRWESGSNRSYTVSGTGPAAATPSW</sequence>
<evidence type="ECO:0000313" key="3">
    <source>
        <dbReference type="EMBL" id="RZI45645.1"/>
    </source>
</evidence>
<dbReference type="Gene3D" id="3.20.20.80">
    <property type="entry name" value="Glycosidases"/>
    <property type="match status" value="1"/>
</dbReference>
<gene>
    <name evidence="3" type="ORF">EQU50_05960</name>
</gene>
<reference evidence="3 4" key="1">
    <citation type="submission" date="2018-10" db="EMBL/GenBank/DDBJ databases">
        <title>An updated phylogeny of the Alphaproteobacteria reveals that the parasitic Rickettsiales and Holosporales have independent origins.</title>
        <authorList>
            <person name="Munoz-Gomez S.A."/>
            <person name="Hess S."/>
            <person name="Burger G."/>
            <person name="Lang B.F."/>
            <person name="Susko E."/>
            <person name="Slamovits C.H."/>
            <person name="Roger A.J."/>
        </authorList>
    </citation>
    <scope>NUCLEOTIDE SEQUENCE [LARGE SCALE GENOMIC DNA]</scope>
    <source>
        <strain evidence="3">HOLO01</strain>
    </source>
</reference>
<proteinExistence type="predicted"/>
<dbReference type="InterPro" id="IPR002044">
    <property type="entry name" value="CBM20"/>
</dbReference>
<feature type="domain" description="CBM20" evidence="2">
    <location>
        <begin position="590"/>
        <end position="709"/>
    </location>
</feature>
<dbReference type="Pfam" id="PF00128">
    <property type="entry name" value="Alpha-amylase"/>
    <property type="match status" value="1"/>
</dbReference>
<evidence type="ECO:0000313" key="4">
    <source>
        <dbReference type="Proteomes" id="UP000293550"/>
    </source>
</evidence>
<dbReference type="Gene3D" id="2.60.40.10">
    <property type="entry name" value="Immunoglobulins"/>
    <property type="match status" value="1"/>
</dbReference>
<dbReference type="RefSeq" id="WP_130154227.1">
    <property type="nucleotide sequence ID" value="NZ_SCFB01000007.1"/>
</dbReference>
<protein>
    <recommendedName>
        <fullName evidence="2">CBM20 domain-containing protein</fullName>
    </recommendedName>
</protein>
<dbReference type="InterPro" id="IPR006047">
    <property type="entry name" value="GH13_cat_dom"/>
</dbReference>
<feature type="signal peptide" evidence="1">
    <location>
        <begin position="1"/>
        <end position="24"/>
    </location>
</feature>
<dbReference type="PROSITE" id="PS51166">
    <property type="entry name" value="CBM20"/>
    <property type="match status" value="1"/>
</dbReference>
<dbReference type="AlphaFoldDB" id="A0A4Q7DHW2"/>
<dbReference type="InterPro" id="IPR013783">
    <property type="entry name" value="Ig-like_fold"/>
</dbReference>
<evidence type="ECO:0000259" key="2">
    <source>
        <dbReference type="PROSITE" id="PS51166"/>
    </source>
</evidence>
<evidence type="ECO:0000256" key="1">
    <source>
        <dbReference type="SAM" id="SignalP"/>
    </source>
</evidence>
<dbReference type="PANTHER" id="PTHR43447">
    <property type="entry name" value="ALPHA-AMYLASE"/>
    <property type="match status" value="1"/>
</dbReference>
<feature type="chain" id="PRO_5020722850" description="CBM20 domain-containing protein" evidence="1">
    <location>
        <begin position="25"/>
        <end position="709"/>
    </location>
</feature>
<dbReference type="GO" id="GO:0005975">
    <property type="term" value="P:carbohydrate metabolic process"/>
    <property type="evidence" value="ECO:0007669"/>
    <property type="project" value="InterPro"/>
</dbReference>